<keyword evidence="3" id="KW-1185">Reference proteome</keyword>
<evidence type="ECO:0000313" key="2">
    <source>
        <dbReference type="EMBL" id="NDY41387.1"/>
    </source>
</evidence>
<accession>A0A6N9TPL8</accession>
<comment type="caution">
    <text evidence="2">The sequence shown here is derived from an EMBL/GenBank/DDBJ whole genome shotgun (WGS) entry which is preliminary data.</text>
</comment>
<dbReference type="RefSeq" id="WP_163297548.1">
    <property type="nucleotide sequence ID" value="NZ_JAAGRR010000003.1"/>
</dbReference>
<name>A0A6N9TPL8_DISTH</name>
<evidence type="ECO:0000313" key="3">
    <source>
        <dbReference type="Proteomes" id="UP000469346"/>
    </source>
</evidence>
<sequence length="64" mass="6378">MERNMMKSLVTLAVMLFGAGLPAPVRAVQAGDADSGACIACHADLERMDEFGAKAAAAAAGVAG</sequence>
<dbReference type="Proteomes" id="UP000469346">
    <property type="component" value="Unassembled WGS sequence"/>
</dbReference>
<evidence type="ECO:0008006" key="4">
    <source>
        <dbReference type="Google" id="ProtNLM"/>
    </source>
</evidence>
<keyword evidence="1" id="KW-0732">Signal</keyword>
<gene>
    <name evidence="2" type="ORF">G3N55_00785</name>
</gene>
<organism evidence="2 3">
    <name type="scientific">Dissulfurirhabdus thermomarina</name>
    <dbReference type="NCBI Taxonomy" id="1765737"/>
    <lineage>
        <taxon>Bacteria</taxon>
        <taxon>Deltaproteobacteria</taxon>
        <taxon>Dissulfurirhabdaceae</taxon>
        <taxon>Dissulfurirhabdus</taxon>
    </lineage>
</organism>
<reference evidence="2 3" key="1">
    <citation type="submission" date="2020-02" db="EMBL/GenBank/DDBJ databases">
        <title>Comparative genomics of sulfur disproportionating microorganisms.</title>
        <authorList>
            <person name="Ward L.M."/>
            <person name="Bertran E."/>
            <person name="Johnston D.T."/>
        </authorList>
    </citation>
    <scope>NUCLEOTIDE SEQUENCE [LARGE SCALE GENOMIC DNA]</scope>
    <source>
        <strain evidence="2 3">DSM 100025</strain>
    </source>
</reference>
<feature type="chain" id="PRO_5026825083" description="Cytochrome C" evidence="1">
    <location>
        <begin position="28"/>
        <end position="64"/>
    </location>
</feature>
<proteinExistence type="predicted"/>
<feature type="signal peptide" evidence="1">
    <location>
        <begin position="1"/>
        <end position="27"/>
    </location>
</feature>
<dbReference type="EMBL" id="JAAGRR010000003">
    <property type="protein sequence ID" value="NDY41387.1"/>
    <property type="molecule type" value="Genomic_DNA"/>
</dbReference>
<dbReference type="AlphaFoldDB" id="A0A6N9TPL8"/>
<evidence type="ECO:0000256" key="1">
    <source>
        <dbReference type="SAM" id="SignalP"/>
    </source>
</evidence>
<protein>
    <recommendedName>
        <fullName evidence="4">Cytochrome C</fullName>
    </recommendedName>
</protein>